<evidence type="ECO:0000259" key="10">
    <source>
        <dbReference type="PROSITE" id="PS50862"/>
    </source>
</evidence>
<evidence type="ECO:0000256" key="4">
    <source>
        <dbReference type="ARBA" id="ARBA00022741"/>
    </source>
</evidence>
<feature type="site" description="Important for serine binding" evidence="8">
    <location>
        <position position="395"/>
    </location>
</feature>
<dbReference type="InterPro" id="IPR045864">
    <property type="entry name" value="aa-tRNA-synth_II/BPL/LPL"/>
</dbReference>
<dbReference type="InParanoid" id="H2YSF5"/>
<feature type="binding site" evidence="8">
    <location>
        <position position="393"/>
    </location>
    <ligand>
        <name>L-serine</name>
        <dbReference type="ChEBI" id="CHEBI:33384"/>
    </ligand>
</feature>
<dbReference type="GO" id="GO:0005524">
    <property type="term" value="F:ATP binding"/>
    <property type="evidence" value="ECO:0007669"/>
    <property type="project" value="UniProtKB-KW"/>
</dbReference>
<evidence type="ECO:0000256" key="6">
    <source>
        <dbReference type="ARBA" id="ARBA00023146"/>
    </source>
</evidence>
<evidence type="ECO:0000256" key="1">
    <source>
        <dbReference type="ARBA" id="ARBA00010728"/>
    </source>
</evidence>
<reference evidence="11" key="2">
    <citation type="submission" date="2025-08" db="UniProtKB">
        <authorList>
            <consortium name="Ensembl"/>
        </authorList>
    </citation>
    <scope>IDENTIFICATION</scope>
</reference>
<feature type="domain" description="Aminoacyl-transfer RNA synthetases class-II family profile" evidence="10">
    <location>
        <begin position="146"/>
        <end position="420"/>
    </location>
</feature>
<dbReference type="GO" id="GO:0004828">
    <property type="term" value="F:serine-tRNA ligase activity"/>
    <property type="evidence" value="ECO:0007669"/>
    <property type="project" value="UniProtKB-EC"/>
</dbReference>
<dbReference type="Ensembl" id="ENSCSAVT00000008373.1">
    <property type="protein sequence ID" value="ENSCSAVP00000008265.1"/>
    <property type="gene ID" value="ENSCSAVG00000004919.1"/>
</dbReference>
<evidence type="ECO:0000313" key="11">
    <source>
        <dbReference type="Ensembl" id="ENSCSAVP00000008265.1"/>
    </source>
</evidence>
<keyword evidence="4" id="KW-0547">Nucleotide-binding</keyword>
<dbReference type="GO" id="GO:0006434">
    <property type="term" value="P:seryl-tRNA aminoacylation"/>
    <property type="evidence" value="ECO:0007669"/>
    <property type="project" value="InterPro"/>
</dbReference>
<keyword evidence="12" id="KW-1185">Reference proteome</keyword>
<dbReference type="EC" id="6.1.1.11" evidence="2"/>
<dbReference type="Pfam" id="PF00587">
    <property type="entry name" value="tRNA-synt_2b"/>
    <property type="match status" value="1"/>
</dbReference>
<comment type="similarity">
    <text evidence="1">Belongs to the class-II aminoacyl-tRNA synthetase family. Type-1 seryl-tRNA synthetase subfamily.</text>
</comment>
<dbReference type="HOGENOM" id="CLU_023797_4_0_1"/>
<dbReference type="PRINTS" id="PR00981">
    <property type="entry name" value="TRNASYNTHSER"/>
</dbReference>
<protein>
    <recommendedName>
        <fullName evidence="2">serine--tRNA ligase</fullName>
        <ecNumber evidence="2">6.1.1.11</ecNumber>
    </recommendedName>
    <alternativeName>
        <fullName evidence="7">Seryl-tRNA synthetase</fullName>
    </alternativeName>
</protein>
<feature type="binding site" evidence="8">
    <location>
        <position position="241"/>
    </location>
    <ligand>
        <name>L-serine</name>
        <dbReference type="ChEBI" id="CHEBI:33384"/>
    </ligand>
</feature>
<keyword evidence="5 9" id="KW-0067">ATP-binding</keyword>
<evidence type="ECO:0000256" key="7">
    <source>
        <dbReference type="ARBA" id="ARBA00031113"/>
    </source>
</evidence>
<dbReference type="eggNOG" id="KOG2509">
    <property type="taxonomic scope" value="Eukaryota"/>
</dbReference>
<sequence>LKPAVDVNYIKNNLEKVQRNVEIRKSHMDVVKEVLEPYKRMKVLEKEVAKYVEMQRSIKEQVLNLDDMNFDGLTLEKKKEKLAQSLNYANNIVLILNWIKRQVENFFLTNTLMIPNHTYPGVENSKNGEVLETVGTKPEFQHQVGDHIYIGQRLKLFRQDRMSDFAGHRNYFLTDDAAELEQALIQFTLDKLRSKNFRFISTPNILKDAVLEGAGVVPAKKDDILYSVDNAAADGFCLAGTSEIGLAAYFSSHSVPISELPLKLCAVSTCYRKETGTRRDPRGLFRVHQFNKVEMFGVTSCESGTESEQLHFEFVEVQKEIFSDLNLHYKLIDMPPNDLGLPAFRKIDIEAWFPGRNSYDEISSASNCTDFQSRRLHILYNDHDNYKFAHTVNATACATSRLIIALLENGQRGDKTVRLPDCLAPYMNGKLVLMRDKR</sequence>
<dbReference type="AlphaFoldDB" id="H2YSF5"/>
<evidence type="ECO:0000256" key="8">
    <source>
        <dbReference type="PIRSR" id="PIRSR001529-1"/>
    </source>
</evidence>
<dbReference type="Proteomes" id="UP000007875">
    <property type="component" value="Unassembled WGS sequence"/>
</dbReference>
<dbReference type="PANTHER" id="PTHR11778">
    <property type="entry name" value="SERYL-TRNA SYNTHETASE"/>
    <property type="match status" value="1"/>
</dbReference>
<reference evidence="11" key="3">
    <citation type="submission" date="2025-09" db="UniProtKB">
        <authorList>
            <consortium name="Ensembl"/>
        </authorList>
    </citation>
    <scope>IDENTIFICATION</scope>
</reference>
<feature type="binding site" evidence="8">
    <location>
        <position position="294"/>
    </location>
    <ligand>
        <name>L-serine</name>
        <dbReference type="ChEBI" id="CHEBI:33384"/>
    </ligand>
</feature>
<feature type="binding site" evidence="8">
    <location>
        <position position="272"/>
    </location>
    <ligand>
        <name>L-serine</name>
        <dbReference type="ChEBI" id="CHEBI:33384"/>
    </ligand>
</feature>
<organism evidence="11 12">
    <name type="scientific">Ciona savignyi</name>
    <name type="common">Pacific transparent sea squirt</name>
    <dbReference type="NCBI Taxonomy" id="51511"/>
    <lineage>
        <taxon>Eukaryota</taxon>
        <taxon>Metazoa</taxon>
        <taxon>Chordata</taxon>
        <taxon>Tunicata</taxon>
        <taxon>Ascidiacea</taxon>
        <taxon>Phlebobranchia</taxon>
        <taxon>Cionidae</taxon>
        <taxon>Ciona</taxon>
    </lineage>
</organism>
<dbReference type="GeneTree" id="ENSGT00940000153792"/>
<keyword evidence="6" id="KW-0030">Aminoacyl-tRNA synthetase</keyword>
<reference evidence="12" key="1">
    <citation type="submission" date="2003-08" db="EMBL/GenBank/DDBJ databases">
        <authorList>
            <person name="Birren B."/>
            <person name="Nusbaum C."/>
            <person name="Abebe A."/>
            <person name="Abouelleil A."/>
            <person name="Adekoya E."/>
            <person name="Ait-zahra M."/>
            <person name="Allen N."/>
            <person name="Allen T."/>
            <person name="An P."/>
            <person name="Anderson M."/>
            <person name="Anderson S."/>
            <person name="Arachchi H."/>
            <person name="Armbruster J."/>
            <person name="Bachantsang P."/>
            <person name="Baldwin J."/>
            <person name="Barry A."/>
            <person name="Bayul T."/>
            <person name="Blitshsteyn B."/>
            <person name="Bloom T."/>
            <person name="Blye J."/>
            <person name="Boguslavskiy L."/>
            <person name="Borowsky M."/>
            <person name="Boukhgalter B."/>
            <person name="Brunache A."/>
            <person name="Butler J."/>
            <person name="Calixte N."/>
            <person name="Calvo S."/>
            <person name="Camarata J."/>
            <person name="Campo K."/>
            <person name="Chang J."/>
            <person name="Cheshatsang Y."/>
            <person name="Citroen M."/>
            <person name="Collymore A."/>
            <person name="Considine T."/>
            <person name="Cook A."/>
            <person name="Cooke P."/>
            <person name="Corum B."/>
            <person name="Cuomo C."/>
            <person name="David R."/>
            <person name="Dawoe T."/>
            <person name="Degray S."/>
            <person name="Dodge S."/>
            <person name="Dooley K."/>
            <person name="Dorje P."/>
            <person name="Dorjee K."/>
            <person name="Dorris L."/>
            <person name="Duffey N."/>
            <person name="Dupes A."/>
            <person name="Elkins T."/>
            <person name="Engels R."/>
            <person name="Erickson J."/>
            <person name="Farina A."/>
            <person name="Faro S."/>
            <person name="Ferreira P."/>
            <person name="Fischer H."/>
            <person name="Fitzgerald M."/>
            <person name="Foley K."/>
            <person name="Gage D."/>
            <person name="Galagan J."/>
            <person name="Gearin G."/>
            <person name="Gnerre S."/>
            <person name="Gnirke A."/>
            <person name="Goyette A."/>
            <person name="Graham J."/>
            <person name="Grandbois E."/>
            <person name="Gyaltsen K."/>
            <person name="Hafez N."/>
            <person name="Hagopian D."/>
            <person name="Hagos B."/>
            <person name="Hall J."/>
            <person name="Hatcher B."/>
            <person name="Heller A."/>
            <person name="Higgins H."/>
            <person name="Honan T."/>
            <person name="Horn A."/>
            <person name="Houde N."/>
            <person name="Hughes L."/>
            <person name="Hulme W."/>
            <person name="Husby E."/>
            <person name="Iliev I."/>
            <person name="Jaffe D."/>
            <person name="Jones C."/>
            <person name="Kamal M."/>
            <person name="Kamat A."/>
            <person name="Kamvysselis M."/>
            <person name="Karlsson E."/>
            <person name="Kells C."/>
            <person name="Kieu A."/>
            <person name="Kisner P."/>
            <person name="Kodira C."/>
            <person name="Kulbokas E."/>
            <person name="Labutti K."/>
            <person name="Lama D."/>
            <person name="Landers T."/>
            <person name="Leger J."/>
            <person name="Levine S."/>
            <person name="Lewis D."/>
            <person name="Lewis T."/>
            <person name="Lindblad-toh K."/>
            <person name="Liu X."/>
            <person name="Lokyitsang T."/>
            <person name="Lokyitsang Y."/>
            <person name="Lucien O."/>
            <person name="Lui A."/>
            <person name="Ma L.J."/>
            <person name="Mabbitt R."/>
            <person name="Macdonald J."/>
            <person name="Maclean C."/>
            <person name="Major J."/>
            <person name="Manning J."/>
            <person name="Marabella R."/>
            <person name="Maru K."/>
            <person name="Matthews C."/>
            <person name="Mauceli E."/>
            <person name="Mccarthy M."/>
            <person name="Mcdonough S."/>
            <person name="Mcghee T."/>
            <person name="Meldrim J."/>
            <person name="Meneus L."/>
            <person name="Mesirov J."/>
            <person name="Mihalev A."/>
            <person name="Mihova T."/>
            <person name="Mikkelsen T."/>
            <person name="Mlenga V."/>
            <person name="Moru K."/>
            <person name="Mozes J."/>
            <person name="Mulrain L."/>
            <person name="Munson G."/>
            <person name="Naylor J."/>
            <person name="Newes C."/>
            <person name="Nguyen C."/>
            <person name="Nguyen N."/>
            <person name="Nguyen T."/>
            <person name="Nicol R."/>
            <person name="Nielsen C."/>
            <person name="Nizzari M."/>
            <person name="Norbu C."/>
            <person name="Norbu N."/>
            <person name="O'donnell P."/>
            <person name="Okoawo O."/>
            <person name="O'leary S."/>
            <person name="Omotosho B."/>
            <person name="O'neill K."/>
            <person name="Osman S."/>
            <person name="Parker S."/>
            <person name="Perrin D."/>
            <person name="Phunkhang P."/>
            <person name="Piqani B."/>
            <person name="Purcell S."/>
            <person name="Rachupka T."/>
            <person name="Ramasamy U."/>
            <person name="Rameau R."/>
            <person name="Ray V."/>
            <person name="Raymond C."/>
            <person name="Retta R."/>
            <person name="Richardson S."/>
            <person name="Rise C."/>
            <person name="Rodriguez J."/>
            <person name="Rogers J."/>
            <person name="Rogov P."/>
            <person name="Rutman M."/>
            <person name="Schupbach R."/>
            <person name="Seaman C."/>
            <person name="Settipalli S."/>
            <person name="Sharpe T."/>
            <person name="Sheridan J."/>
            <person name="Sherpa N."/>
            <person name="Shi J."/>
            <person name="Smirnov S."/>
            <person name="Smith C."/>
            <person name="Sougnez C."/>
            <person name="Spencer B."/>
            <person name="Stalker J."/>
            <person name="Stange-thomann N."/>
            <person name="Stavropoulos S."/>
            <person name="Stetson K."/>
            <person name="Stone C."/>
            <person name="Stone S."/>
            <person name="Stubbs M."/>
            <person name="Talamas J."/>
            <person name="Tchuinga P."/>
            <person name="Tenzing P."/>
            <person name="Tesfaye S."/>
            <person name="Theodore J."/>
            <person name="Thoulutsang Y."/>
            <person name="Topham K."/>
            <person name="Towey S."/>
            <person name="Tsamla T."/>
            <person name="Tsomo N."/>
            <person name="Vallee D."/>
            <person name="Vassiliev H."/>
            <person name="Venkataraman V."/>
            <person name="Vinson J."/>
            <person name="Vo A."/>
            <person name="Wade C."/>
            <person name="Wang S."/>
            <person name="Wangchuk T."/>
            <person name="Wangdi T."/>
            <person name="Whittaker C."/>
            <person name="Wilkinson J."/>
            <person name="Wu Y."/>
            <person name="Wyman D."/>
            <person name="Yadav S."/>
            <person name="Yang S."/>
            <person name="Yang X."/>
            <person name="Yeager S."/>
            <person name="Yee E."/>
            <person name="Young G."/>
            <person name="Zainoun J."/>
            <person name="Zembeck L."/>
            <person name="Zimmer A."/>
            <person name="Zody M."/>
            <person name="Lander E."/>
        </authorList>
    </citation>
    <scope>NUCLEOTIDE SEQUENCE [LARGE SCALE GENOMIC DNA]</scope>
</reference>
<dbReference type="PROSITE" id="PS50862">
    <property type="entry name" value="AA_TRNA_LIGASE_II"/>
    <property type="match status" value="1"/>
</dbReference>
<dbReference type="Gene3D" id="3.30.930.10">
    <property type="entry name" value="Bira Bifunctional Protein, Domain 2"/>
    <property type="match status" value="1"/>
</dbReference>
<dbReference type="STRING" id="51511.ENSCSAVP00000008265"/>
<name>H2YSF5_CIOSA</name>
<feature type="binding site" evidence="9">
    <location>
        <begin position="287"/>
        <end position="290"/>
    </location>
    <ligand>
        <name>ATP</name>
        <dbReference type="ChEBI" id="CHEBI:30616"/>
    </ligand>
</feature>
<dbReference type="InterPro" id="IPR002317">
    <property type="entry name" value="Ser-tRNA-ligase_type_1"/>
</dbReference>
<dbReference type="NCBIfam" id="TIGR00414">
    <property type="entry name" value="serS"/>
    <property type="match status" value="1"/>
</dbReference>
<keyword evidence="3" id="KW-0436">Ligase</keyword>
<accession>H2YSF5</accession>
<dbReference type="PIRSF" id="PIRSF001529">
    <property type="entry name" value="Ser-tRNA-synth_IIa"/>
    <property type="match status" value="1"/>
</dbReference>
<dbReference type="OMA" id="PLNACGE"/>
<feature type="binding site" evidence="9">
    <location>
        <begin position="272"/>
        <end position="274"/>
    </location>
    <ligand>
        <name>ATP</name>
        <dbReference type="ChEBI" id="CHEBI:30616"/>
    </ligand>
</feature>
<evidence type="ECO:0000313" key="12">
    <source>
        <dbReference type="Proteomes" id="UP000007875"/>
    </source>
</evidence>
<evidence type="ECO:0000256" key="5">
    <source>
        <dbReference type="ARBA" id="ARBA00022840"/>
    </source>
</evidence>
<evidence type="ECO:0000256" key="3">
    <source>
        <dbReference type="ARBA" id="ARBA00022598"/>
    </source>
</evidence>
<dbReference type="InterPro" id="IPR002314">
    <property type="entry name" value="aa-tRNA-synt_IIb"/>
</dbReference>
<evidence type="ECO:0000256" key="9">
    <source>
        <dbReference type="PIRSR" id="PIRSR001529-2"/>
    </source>
</evidence>
<feature type="binding site" evidence="9">
    <location>
        <begin position="361"/>
        <end position="364"/>
    </location>
    <ligand>
        <name>ATP</name>
        <dbReference type="ChEBI" id="CHEBI:30616"/>
    </ligand>
</feature>
<proteinExistence type="inferred from homology"/>
<evidence type="ECO:0000256" key="2">
    <source>
        <dbReference type="ARBA" id="ARBA00012840"/>
    </source>
</evidence>
<dbReference type="SUPFAM" id="SSF55681">
    <property type="entry name" value="Class II aaRS and biotin synthetases"/>
    <property type="match status" value="1"/>
</dbReference>
<dbReference type="InterPro" id="IPR006195">
    <property type="entry name" value="aa-tRNA-synth_II"/>
</dbReference>